<feature type="region of interest" description="Disordered" evidence="1">
    <location>
        <begin position="519"/>
        <end position="596"/>
    </location>
</feature>
<reference evidence="2" key="1">
    <citation type="submission" date="2021-01" db="EMBL/GenBank/DDBJ databases">
        <authorList>
            <consortium name="Genoscope - CEA"/>
            <person name="William W."/>
        </authorList>
    </citation>
    <scope>NUCLEOTIDE SEQUENCE</scope>
</reference>
<dbReference type="GO" id="GO:0005739">
    <property type="term" value="C:mitochondrion"/>
    <property type="evidence" value="ECO:0007669"/>
    <property type="project" value="TreeGrafter"/>
</dbReference>
<feature type="region of interest" description="Disordered" evidence="1">
    <location>
        <begin position="375"/>
        <end position="460"/>
    </location>
</feature>
<dbReference type="AlphaFoldDB" id="A0A8S1UQK5"/>
<dbReference type="InterPro" id="IPR051986">
    <property type="entry name" value="Innate_Immune_Apopt_Reg"/>
</dbReference>
<keyword evidence="3" id="KW-1185">Reference proteome</keyword>
<sequence length="693" mass="83582">MAICQFCRKQIEEDKIMLHEVYCERNCIKCNRCGLMYDQNDPESHEEEFHKLHQCPHCKLEFQDLNKHYCQETPIQCQYCQLEISIKSFSQHEIQCGSRTEMCNSCKQYIKKSDQNIHQEICLQKKFDKLGRGEILNDFPSLQEVKQTYVSPKLDQQNKEKQVQQKQNNLKIQTQQPIESNNLPVKSQKIDYPNDQQYRMQEKRGDYNKDIQPNYKKEVNQPNYNNQVNQVSDKILNKEFNNDPKYNQGLRSTQQTQEFVQKSDKIQIHEVEQQYGNRQINNSKFKIEEKYENNNNNYKQQQDSKQFQDYKQNQRPIINNTQEIISQNDQRSNQYPQYFKQTSNPSYDQQFQQNQISSTQPKYPNTYLKDRNIQDIQDNRQLPNNNLYNTDIQSKNRQGQKYSTNIPQDNTKGYQPNKQSEYGIPQNYYQNNKNTNQYQQDNKYQNPQTQQQYRPEIGLNDRDYKQINNYRGPVFSKPLDNQDRKLDKMQFAPELPEQPNQFQLSRNPYAYQEVKYKNFSTSQPQHQQYQQKQQEYQPKPYQNSKQSPIETQKQSQNQYQQQELKKKQDFQTKQNDYNKFDDKQPQNNGTQNIPQNLENNDSLIARKLQEQILADDLQMTPQQIKEQQELYKMLEENAKKQQSTQNRTYQYYEETREPNQSNILNGFEFLSEDEKQYQKQILESLEIQKQKRW</sequence>
<evidence type="ECO:0000313" key="3">
    <source>
        <dbReference type="Proteomes" id="UP000689195"/>
    </source>
</evidence>
<feature type="compositionally biased region" description="Low complexity" evidence="1">
    <location>
        <begin position="523"/>
        <end position="542"/>
    </location>
</feature>
<feature type="compositionally biased region" description="Low complexity" evidence="1">
    <location>
        <begin position="552"/>
        <end position="562"/>
    </location>
</feature>
<feature type="compositionally biased region" description="Polar residues" evidence="1">
    <location>
        <begin position="585"/>
        <end position="596"/>
    </location>
</feature>
<evidence type="ECO:0000256" key="1">
    <source>
        <dbReference type="SAM" id="MobiDB-lite"/>
    </source>
</evidence>
<dbReference type="PANTHER" id="PTHR16295:SF10">
    <property type="entry name" value="EXPRESSED PROTEIN"/>
    <property type="match status" value="1"/>
</dbReference>
<feature type="compositionally biased region" description="Basic and acidic residues" evidence="1">
    <location>
        <begin position="563"/>
        <end position="584"/>
    </location>
</feature>
<gene>
    <name evidence="2" type="ORF">PPENT_87.1.T0470095</name>
</gene>
<dbReference type="PANTHER" id="PTHR16295">
    <property type="entry name" value="TRAF-TYPE ZINC FINGER PROTEIN-RELATED"/>
    <property type="match status" value="1"/>
</dbReference>
<feature type="compositionally biased region" description="Low complexity" evidence="1">
    <location>
        <begin position="164"/>
        <end position="173"/>
    </location>
</feature>
<feature type="region of interest" description="Disordered" evidence="1">
    <location>
        <begin position="155"/>
        <end position="191"/>
    </location>
</feature>
<comment type="caution">
    <text evidence="2">The sequence shown here is derived from an EMBL/GenBank/DDBJ whole genome shotgun (WGS) entry which is preliminary data.</text>
</comment>
<proteinExistence type="predicted"/>
<protein>
    <recommendedName>
        <fullName evidence="4">TRAF-type domain-containing protein</fullName>
    </recommendedName>
</protein>
<feature type="region of interest" description="Disordered" evidence="1">
    <location>
        <begin position="239"/>
        <end position="258"/>
    </location>
</feature>
<dbReference type="Proteomes" id="UP000689195">
    <property type="component" value="Unassembled WGS sequence"/>
</dbReference>
<dbReference type="EMBL" id="CAJJDO010000047">
    <property type="protein sequence ID" value="CAD8167390.1"/>
    <property type="molecule type" value="Genomic_DNA"/>
</dbReference>
<accession>A0A8S1UQK5</accession>
<feature type="compositionally biased region" description="Low complexity" evidence="1">
    <location>
        <begin position="425"/>
        <end position="448"/>
    </location>
</feature>
<evidence type="ECO:0008006" key="4">
    <source>
        <dbReference type="Google" id="ProtNLM"/>
    </source>
</evidence>
<evidence type="ECO:0000313" key="2">
    <source>
        <dbReference type="EMBL" id="CAD8167390.1"/>
    </source>
</evidence>
<organism evidence="2 3">
    <name type="scientific">Paramecium pentaurelia</name>
    <dbReference type="NCBI Taxonomy" id="43138"/>
    <lineage>
        <taxon>Eukaryota</taxon>
        <taxon>Sar</taxon>
        <taxon>Alveolata</taxon>
        <taxon>Ciliophora</taxon>
        <taxon>Intramacronucleata</taxon>
        <taxon>Oligohymenophorea</taxon>
        <taxon>Peniculida</taxon>
        <taxon>Parameciidae</taxon>
        <taxon>Paramecium</taxon>
    </lineage>
</organism>
<dbReference type="OrthoDB" id="193703at2759"/>
<feature type="compositionally biased region" description="Polar residues" evidence="1">
    <location>
        <begin position="375"/>
        <end position="420"/>
    </location>
</feature>
<feature type="compositionally biased region" description="Polar residues" evidence="1">
    <location>
        <begin position="249"/>
        <end position="258"/>
    </location>
</feature>
<feature type="compositionally biased region" description="Polar residues" evidence="1">
    <location>
        <begin position="174"/>
        <end position="185"/>
    </location>
</feature>
<name>A0A8S1UQK5_9CILI</name>